<dbReference type="HOGENOM" id="CLU_117713_0_0_1"/>
<dbReference type="GeneID" id="18238888"/>
<protein>
    <submittedName>
        <fullName evidence="1">Uncharacterized protein</fullName>
    </submittedName>
</protein>
<dbReference type="Proteomes" id="UP000007241">
    <property type="component" value="Unassembled WGS sequence"/>
</dbReference>
<evidence type="ECO:0000313" key="1">
    <source>
        <dbReference type="EMBL" id="EGF79214.1"/>
    </source>
</evidence>
<evidence type="ECO:0000313" key="2">
    <source>
        <dbReference type="Proteomes" id="UP000007241"/>
    </source>
</evidence>
<name>F4P5M5_BATDJ</name>
<sequence length="161" mass="18817">MLVIPSCCLRSKHIRSIPINQIILDPVNKHKYIIEEKLSTNNTLSKVAAPYFGEEEPLALDVDDKHLKIANPKRYEQIKYYLGDEKYYSDDKYLYTARNGIVYAAKINGTLEQTEDTLEEFIKSSWKKPDLLHSLMLGQKRLQTKWLDVLTKESIEKEIHF</sequence>
<gene>
    <name evidence="1" type="ORF">BATDEDRAFT_25792</name>
</gene>
<dbReference type="EMBL" id="GL882886">
    <property type="protein sequence ID" value="EGF79214.1"/>
    <property type="molecule type" value="Genomic_DNA"/>
</dbReference>
<keyword evidence="2" id="KW-1185">Reference proteome</keyword>
<accession>F4P5M5</accession>
<proteinExistence type="predicted"/>
<reference evidence="1 2" key="1">
    <citation type="submission" date="2009-12" db="EMBL/GenBank/DDBJ databases">
        <title>The draft genome of Batrachochytrium dendrobatidis.</title>
        <authorList>
            <consortium name="US DOE Joint Genome Institute (JGI-PGF)"/>
            <person name="Kuo A."/>
            <person name="Salamov A."/>
            <person name="Schmutz J."/>
            <person name="Lucas S."/>
            <person name="Pitluck S."/>
            <person name="Rosenblum E."/>
            <person name="Stajich J."/>
            <person name="Eisen M."/>
            <person name="Grigoriev I.V."/>
        </authorList>
    </citation>
    <scope>NUCLEOTIDE SEQUENCE [LARGE SCALE GENOMIC DNA]</scope>
    <source>
        <strain evidence="2">JAM81 / FGSC 10211</strain>
    </source>
</reference>
<dbReference type="InParanoid" id="F4P5M5"/>
<organism evidence="1 2">
    <name type="scientific">Batrachochytrium dendrobatidis (strain JAM81 / FGSC 10211)</name>
    <name type="common">Frog chytrid fungus</name>
    <dbReference type="NCBI Taxonomy" id="684364"/>
    <lineage>
        <taxon>Eukaryota</taxon>
        <taxon>Fungi</taxon>
        <taxon>Fungi incertae sedis</taxon>
        <taxon>Chytridiomycota</taxon>
        <taxon>Chytridiomycota incertae sedis</taxon>
        <taxon>Chytridiomycetes</taxon>
        <taxon>Rhizophydiales</taxon>
        <taxon>Rhizophydiales incertae sedis</taxon>
        <taxon>Batrachochytrium</taxon>
    </lineage>
</organism>
<dbReference type="RefSeq" id="XP_006679889.1">
    <property type="nucleotide sequence ID" value="XM_006679826.1"/>
</dbReference>
<dbReference type="OrthoDB" id="2119889at2759"/>
<dbReference type="AlphaFoldDB" id="F4P5M5"/>